<dbReference type="Pfam" id="PF00106">
    <property type="entry name" value="adh_short"/>
    <property type="match status" value="1"/>
</dbReference>
<reference evidence="3 4" key="1">
    <citation type="submission" date="2022-03" db="EMBL/GenBank/DDBJ databases">
        <title>Sinomonas sp. isolated from a soil.</title>
        <authorList>
            <person name="Han J."/>
            <person name="Kim D.-U."/>
        </authorList>
    </citation>
    <scope>NUCLEOTIDE SEQUENCE [LARGE SCALE GENOMIC DNA]</scope>
    <source>
        <strain evidence="3 4">5-5</strain>
    </source>
</reference>
<gene>
    <name evidence="3" type="ORF">L0M17_09495</name>
</gene>
<dbReference type="InterPro" id="IPR036291">
    <property type="entry name" value="NAD(P)-bd_dom_sf"/>
</dbReference>
<dbReference type="Gene3D" id="3.40.50.720">
    <property type="entry name" value="NAD(P)-binding Rossmann-like Domain"/>
    <property type="match status" value="1"/>
</dbReference>
<dbReference type="EMBL" id="JAKZBV010000001">
    <property type="protein sequence ID" value="MCH6470206.1"/>
    <property type="molecule type" value="Genomic_DNA"/>
</dbReference>
<proteinExistence type="inferred from homology"/>
<comment type="similarity">
    <text evidence="1">Belongs to the short-chain dehydrogenases/reductases (SDR) family.</text>
</comment>
<dbReference type="InterPro" id="IPR002347">
    <property type="entry name" value="SDR_fam"/>
</dbReference>
<dbReference type="PRINTS" id="PR00081">
    <property type="entry name" value="GDHRDH"/>
</dbReference>
<comment type="caution">
    <text evidence="3">The sequence shown here is derived from an EMBL/GenBank/DDBJ whole genome shotgun (WGS) entry which is preliminary data.</text>
</comment>
<keyword evidence="2" id="KW-0560">Oxidoreductase</keyword>
<evidence type="ECO:0000313" key="3">
    <source>
        <dbReference type="EMBL" id="MCH6470206.1"/>
    </source>
</evidence>
<dbReference type="PANTHER" id="PTHR43115:SF4">
    <property type="entry name" value="DEHYDROGENASE_REDUCTASE SDR FAMILY MEMBER 11"/>
    <property type="match status" value="1"/>
</dbReference>
<name>A0ABS9U0J1_9MICC</name>
<dbReference type="SUPFAM" id="SSF51735">
    <property type="entry name" value="NAD(P)-binding Rossmann-fold domains"/>
    <property type="match status" value="1"/>
</dbReference>
<protein>
    <submittedName>
        <fullName evidence="3">SDR family NAD(P)-dependent oxidoreductase</fullName>
    </submittedName>
</protein>
<keyword evidence="4" id="KW-1185">Reference proteome</keyword>
<dbReference type="PANTHER" id="PTHR43115">
    <property type="entry name" value="DEHYDROGENASE/REDUCTASE SDR FAMILY MEMBER 11"/>
    <property type="match status" value="1"/>
</dbReference>
<evidence type="ECO:0000313" key="4">
    <source>
        <dbReference type="Proteomes" id="UP001202922"/>
    </source>
</evidence>
<evidence type="ECO:0000256" key="1">
    <source>
        <dbReference type="ARBA" id="ARBA00006484"/>
    </source>
</evidence>
<organism evidence="3 4">
    <name type="scientific">Sinomonas terrae</name>
    <dbReference type="NCBI Taxonomy" id="2908838"/>
    <lineage>
        <taxon>Bacteria</taxon>
        <taxon>Bacillati</taxon>
        <taxon>Actinomycetota</taxon>
        <taxon>Actinomycetes</taxon>
        <taxon>Micrococcales</taxon>
        <taxon>Micrococcaceae</taxon>
        <taxon>Sinomonas</taxon>
    </lineage>
</organism>
<accession>A0ABS9U0J1</accession>
<dbReference type="Proteomes" id="UP001202922">
    <property type="component" value="Unassembled WGS sequence"/>
</dbReference>
<sequence length="114" mass="12107">MRSAGEGNIVVVSSRSAWRFSPGAGAAYMSSKAALGMLVASVNDEEGVNGIKACHPCPGDVDSDFLDLRPNVPGDEQRASMLSPEDVARSVQFVLEGPRHVRIDELVITPVGQR</sequence>
<evidence type="ECO:0000256" key="2">
    <source>
        <dbReference type="ARBA" id="ARBA00023002"/>
    </source>
</evidence>